<evidence type="ECO:0000256" key="8">
    <source>
        <dbReference type="ARBA" id="ARBA00026136"/>
    </source>
</evidence>
<dbReference type="CDD" id="cd02659">
    <property type="entry name" value="peptidase_C19C"/>
    <property type="match status" value="1"/>
</dbReference>
<dbReference type="PROSITE" id="PS00973">
    <property type="entry name" value="USP_2"/>
    <property type="match status" value="1"/>
</dbReference>
<feature type="region of interest" description="Disordered" evidence="12">
    <location>
        <begin position="120"/>
        <end position="145"/>
    </location>
</feature>
<feature type="region of interest" description="Disordered" evidence="12">
    <location>
        <begin position="458"/>
        <end position="479"/>
    </location>
</feature>
<dbReference type="GO" id="GO:0005634">
    <property type="term" value="C:nucleus"/>
    <property type="evidence" value="ECO:0007669"/>
    <property type="project" value="TreeGrafter"/>
</dbReference>
<dbReference type="Pfam" id="PF00443">
    <property type="entry name" value="UCH"/>
    <property type="match status" value="1"/>
</dbReference>
<dbReference type="InterPro" id="IPR001394">
    <property type="entry name" value="Peptidase_C19_UCH"/>
</dbReference>
<evidence type="ECO:0000256" key="9">
    <source>
        <dbReference type="ARBA" id="ARBA00029910"/>
    </source>
</evidence>
<dbReference type="PANTHER" id="PTHR24006:SF702">
    <property type="entry name" value="UBIQUITIN CARBOXYL-TERMINAL HYDROLASE 47"/>
    <property type="match status" value="1"/>
</dbReference>
<evidence type="ECO:0000256" key="10">
    <source>
        <dbReference type="ARBA" id="ARBA00032453"/>
    </source>
</evidence>
<feature type="region of interest" description="Disordered" evidence="12">
    <location>
        <begin position="983"/>
        <end position="1024"/>
    </location>
</feature>
<evidence type="ECO:0000256" key="2">
    <source>
        <dbReference type="ARBA" id="ARBA00009085"/>
    </source>
</evidence>
<keyword evidence="7" id="KW-0788">Thiol protease</keyword>
<keyword evidence="6" id="KW-0378">Hydrolase</keyword>
<dbReference type="InterPro" id="IPR018200">
    <property type="entry name" value="USP_CS"/>
</dbReference>
<dbReference type="InterPro" id="IPR038765">
    <property type="entry name" value="Papain-like_cys_pep_sf"/>
</dbReference>
<name>A0A7R9IWX6_TIMCA</name>
<feature type="region of interest" description="Disordered" evidence="12">
    <location>
        <begin position="414"/>
        <end position="442"/>
    </location>
</feature>
<feature type="region of interest" description="Disordered" evidence="12">
    <location>
        <begin position="867"/>
        <end position="957"/>
    </location>
</feature>
<evidence type="ECO:0000256" key="1">
    <source>
        <dbReference type="ARBA" id="ARBA00000707"/>
    </source>
</evidence>
<dbReference type="Pfam" id="PF25985">
    <property type="entry name" value="Ubiquitin_USP47_N"/>
    <property type="match status" value="1"/>
</dbReference>
<keyword evidence="4" id="KW-0645">Protease</keyword>
<dbReference type="InterPro" id="IPR045578">
    <property type="entry name" value="USP47_C"/>
</dbReference>
<dbReference type="GO" id="GO:0016579">
    <property type="term" value="P:protein deubiquitination"/>
    <property type="evidence" value="ECO:0007669"/>
    <property type="project" value="InterPro"/>
</dbReference>
<proteinExistence type="inferred from homology"/>
<keyword evidence="11" id="KW-0175">Coiled coil</keyword>
<reference evidence="14" key="1">
    <citation type="submission" date="2020-11" db="EMBL/GenBank/DDBJ databases">
        <authorList>
            <person name="Tran Van P."/>
        </authorList>
    </citation>
    <scope>NUCLEOTIDE SEQUENCE</scope>
</reference>
<dbReference type="InterPro" id="IPR028889">
    <property type="entry name" value="USP"/>
</dbReference>
<evidence type="ECO:0000256" key="4">
    <source>
        <dbReference type="ARBA" id="ARBA00022670"/>
    </source>
</evidence>
<dbReference type="PANTHER" id="PTHR24006">
    <property type="entry name" value="UBIQUITIN CARBOXYL-TERMINAL HYDROLASE"/>
    <property type="match status" value="1"/>
</dbReference>
<dbReference type="PROSITE" id="PS00972">
    <property type="entry name" value="USP_1"/>
    <property type="match status" value="1"/>
</dbReference>
<evidence type="ECO:0000256" key="6">
    <source>
        <dbReference type="ARBA" id="ARBA00022801"/>
    </source>
</evidence>
<evidence type="ECO:0000259" key="13">
    <source>
        <dbReference type="PROSITE" id="PS50235"/>
    </source>
</evidence>
<sequence>MCLQGMVCVLEEGNALCIVRDQTTGRNESTNKINIIVPASTTVQELLQEVGRKYQYDSDSFELLLQRSSDSNMIVLNEHREKNIEAIGVNFESGTRNMFIITDLPGTTLRKVTTTDAGEDDMLLGASASPTAGGDYTHSSPAPPPPPIIMSTSTEYTYTSAIIKPDTGYVGLVNQAMTCYLNSLLQALYMTPEFRNALYKWEFDGTEQEEAKSIPYQLQKLFLLLQTSAKSAVETTELTRSFGWHSNEAWQQHDIQELCRVMFDALEQKFKNTQHSDLILRLYEGKMIDYVKCLDCSTEKSREDTFLDIPLPVRPFGSTVAYGSVEEALRAFVQPETLDGNNQYFCEKCNKKCDAHKGLKFSKFPYLLTLHLKRFDFDYQTLHRIKLNDKVVFPDLLNLNSFILTAASSKEDSEPVTEDMIVKNDDSSTTDSGSALDDESCQGTDTTILTQDIDYQEDDEGIDMSNGPNHHENEKNRRHTLQRGPYMYELFSIMIHSGSASGGHYYAYIKDFKSKEWFCFNDQTVSRITKDDIQKTYGGGPLKGYYSGAYSSSTNAYMLMYRQIDKTRNCDALSAEEFPPHIKNLLLKIQQKEESDRLLLEKEMDMCKLKVYFRHPTTNTVTYIKLPCENQTILREVTFIAYKILKLEDVIPLDRCRLVNYDHLQDTIECSFEGREEDPIGDILYILRSNFKYDLLLETRREDQNFEVYRIGGVAIKVFVVNVETEEVDGPTIVRGNLSQTVKEFKGTLAKVLNLNADTLKIVLEKYSNESRLLENDDKTLKVEGFFGSNKIFVANSCDEDPEKPYVISKLHKIIDRFEHIITLHLVLPDLDKETLDKLVIPPLVVDVNHNGSSDCSPKSCENCDTLGVEESDGSAAGTTARDNSPQPLGDAEDEGMGATGHSDQSASEDSSLTDSDRTIVGDAPDECLAQLSSPSDSPPGSDQQNVSSPEEGNTNTYHSFAKVGQTIHNTLFLRSHLELQRTGTMKRPTPTIPPAEPAITTSELPPTRKTLTKEPSGATENWDDEEADTYNTASRASNYYFRATPYKEDSHKMLKVLVDKRMILGTLKKDLETYVGVPLEYFKIYRLYSNQQEYECARLTETLSTFRDDEKLTVRLGRALRKGEHRGKVYQLLLNAKEPSKFLCDWILGKGMLVGDAKREILEELKRKYSINISYDRCRLRKKSWKNPGKVYLDTQKFEDISLFANWEMFLQELPGPEPATSSIQLLLFVRQWCPSTLELKPFDEVLLDGTTISELKEKISALSGIPVENLELAKGQSSFPCDMSVLGIHTELDWAPQTVTVDSWPFNIYEDGHVILYRDSREEVKQLTSEERKEIANKEGCRMGKLSSTVSTYSPRKERALKIYLDSSPKKHDDIDVD</sequence>
<comment type="catalytic activity">
    <reaction evidence="1">
        <text>Thiol-dependent hydrolysis of ester, thioester, amide, peptide and isopeptide bonds formed by the C-terminal Gly of ubiquitin (a 76-residue protein attached to proteins as an intracellular targeting signal).</text>
        <dbReference type="EC" id="3.4.19.12"/>
    </reaction>
</comment>
<gene>
    <name evidence="14" type="ORF">TCMB3V08_LOCUS1046</name>
</gene>
<protein>
    <recommendedName>
        <fullName evidence="8">Ubiquitin carboxyl-terminal hydrolase 47</fullName>
        <ecNumber evidence="3">3.4.19.12</ecNumber>
    </recommendedName>
    <alternativeName>
        <fullName evidence="9">Ubiquitin thioesterase 47</fullName>
    </alternativeName>
    <alternativeName>
        <fullName evidence="10">Ubiquitin-specific-processing protease 47</fullName>
    </alternativeName>
</protein>
<feature type="coiled-coil region" evidence="11">
    <location>
        <begin position="750"/>
        <end position="777"/>
    </location>
</feature>
<dbReference type="InterPro" id="IPR050164">
    <property type="entry name" value="Peptidase_C19"/>
</dbReference>
<evidence type="ECO:0000256" key="12">
    <source>
        <dbReference type="SAM" id="MobiDB-lite"/>
    </source>
</evidence>
<evidence type="ECO:0000256" key="3">
    <source>
        <dbReference type="ARBA" id="ARBA00012759"/>
    </source>
</evidence>
<dbReference type="SUPFAM" id="SSF54001">
    <property type="entry name" value="Cysteine proteinases"/>
    <property type="match status" value="1"/>
</dbReference>
<comment type="similarity">
    <text evidence="2">Belongs to the peptidase C19 family.</text>
</comment>
<dbReference type="PROSITE" id="PS50235">
    <property type="entry name" value="USP_3"/>
    <property type="match status" value="1"/>
</dbReference>
<dbReference type="GO" id="GO:0004843">
    <property type="term" value="F:cysteine-type deubiquitinase activity"/>
    <property type="evidence" value="ECO:0007669"/>
    <property type="project" value="UniProtKB-EC"/>
</dbReference>
<dbReference type="Pfam" id="PF19718">
    <property type="entry name" value="USP47_C"/>
    <property type="match status" value="1"/>
</dbReference>
<evidence type="ECO:0000313" key="14">
    <source>
        <dbReference type="EMBL" id="CAD7568277.1"/>
    </source>
</evidence>
<dbReference type="EMBL" id="OE179275">
    <property type="protein sequence ID" value="CAD7568277.1"/>
    <property type="molecule type" value="Genomic_DNA"/>
</dbReference>
<dbReference type="GO" id="GO:0005829">
    <property type="term" value="C:cytosol"/>
    <property type="evidence" value="ECO:0007669"/>
    <property type="project" value="TreeGrafter"/>
</dbReference>
<dbReference type="GO" id="GO:0006508">
    <property type="term" value="P:proteolysis"/>
    <property type="evidence" value="ECO:0007669"/>
    <property type="project" value="UniProtKB-KW"/>
</dbReference>
<feature type="compositionally biased region" description="Low complexity" evidence="12">
    <location>
        <begin position="933"/>
        <end position="943"/>
    </location>
</feature>
<organism evidence="14">
    <name type="scientific">Timema californicum</name>
    <name type="common">California timema</name>
    <name type="synonym">Walking stick</name>
    <dbReference type="NCBI Taxonomy" id="61474"/>
    <lineage>
        <taxon>Eukaryota</taxon>
        <taxon>Metazoa</taxon>
        <taxon>Ecdysozoa</taxon>
        <taxon>Arthropoda</taxon>
        <taxon>Hexapoda</taxon>
        <taxon>Insecta</taxon>
        <taxon>Pterygota</taxon>
        <taxon>Neoptera</taxon>
        <taxon>Polyneoptera</taxon>
        <taxon>Phasmatodea</taxon>
        <taxon>Timematodea</taxon>
        <taxon>Timematoidea</taxon>
        <taxon>Timematidae</taxon>
        <taxon>Timema</taxon>
    </lineage>
</organism>
<dbReference type="Gene3D" id="3.90.70.10">
    <property type="entry name" value="Cysteine proteinases"/>
    <property type="match status" value="1"/>
</dbReference>
<feature type="domain" description="USP" evidence="13">
    <location>
        <begin position="170"/>
        <end position="564"/>
    </location>
</feature>
<evidence type="ECO:0000256" key="11">
    <source>
        <dbReference type="SAM" id="Coils"/>
    </source>
</evidence>
<accession>A0A7R9IWX6</accession>
<feature type="compositionally biased region" description="Polar residues" evidence="12">
    <location>
        <begin position="944"/>
        <end position="957"/>
    </location>
</feature>
<feature type="compositionally biased region" description="Polar residues" evidence="12">
    <location>
        <begin position="902"/>
        <end position="914"/>
    </location>
</feature>
<evidence type="ECO:0000256" key="5">
    <source>
        <dbReference type="ARBA" id="ARBA00022786"/>
    </source>
</evidence>
<dbReference type="EC" id="3.4.19.12" evidence="3"/>
<keyword evidence="5" id="KW-0833">Ubl conjugation pathway</keyword>
<evidence type="ECO:0000256" key="7">
    <source>
        <dbReference type="ARBA" id="ARBA00022807"/>
    </source>
</evidence>
<feature type="compositionally biased region" description="Polar residues" evidence="12">
    <location>
        <begin position="877"/>
        <end position="887"/>
    </location>
</feature>